<proteinExistence type="predicted"/>
<evidence type="ECO:0000313" key="2">
    <source>
        <dbReference type="Proteomes" id="UP000439903"/>
    </source>
</evidence>
<evidence type="ECO:0000313" key="1">
    <source>
        <dbReference type="EMBL" id="KAF0485001.1"/>
    </source>
</evidence>
<keyword evidence="2" id="KW-1185">Reference proteome</keyword>
<comment type="caution">
    <text evidence="1">The sequence shown here is derived from an EMBL/GenBank/DDBJ whole genome shotgun (WGS) entry which is preliminary data.</text>
</comment>
<gene>
    <name evidence="1" type="ORF">F8M41_022893</name>
</gene>
<dbReference type="Proteomes" id="UP000439903">
    <property type="component" value="Unassembled WGS sequence"/>
</dbReference>
<protein>
    <submittedName>
        <fullName evidence="1">Uncharacterized protein</fullName>
    </submittedName>
</protein>
<reference evidence="1 2" key="1">
    <citation type="journal article" date="2019" name="Environ. Microbiol.">
        <title>At the nexus of three kingdoms: the genome of the mycorrhizal fungus Gigaspora margarita provides insights into plant, endobacterial and fungal interactions.</title>
        <authorList>
            <person name="Venice F."/>
            <person name="Ghignone S."/>
            <person name="Salvioli di Fossalunga A."/>
            <person name="Amselem J."/>
            <person name="Novero M."/>
            <person name="Xianan X."/>
            <person name="Sedzielewska Toro K."/>
            <person name="Morin E."/>
            <person name="Lipzen A."/>
            <person name="Grigoriev I.V."/>
            <person name="Henrissat B."/>
            <person name="Martin F.M."/>
            <person name="Bonfante P."/>
        </authorList>
    </citation>
    <scope>NUCLEOTIDE SEQUENCE [LARGE SCALE GENOMIC DNA]</scope>
    <source>
        <strain evidence="1 2">BEG34</strain>
    </source>
</reference>
<dbReference type="EMBL" id="WTPW01000726">
    <property type="protein sequence ID" value="KAF0485001.1"/>
    <property type="molecule type" value="Genomic_DNA"/>
</dbReference>
<dbReference type="AlphaFoldDB" id="A0A8H4EHV9"/>
<accession>A0A8H4EHV9</accession>
<name>A0A8H4EHV9_GIGMA</name>
<organism evidence="1 2">
    <name type="scientific">Gigaspora margarita</name>
    <dbReference type="NCBI Taxonomy" id="4874"/>
    <lineage>
        <taxon>Eukaryota</taxon>
        <taxon>Fungi</taxon>
        <taxon>Fungi incertae sedis</taxon>
        <taxon>Mucoromycota</taxon>
        <taxon>Glomeromycotina</taxon>
        <taxon>Glomeromycetes</taxon>
        <taxon>Diversisporales</taxon>
        <taxon>Gigasporaceae</taxon>
        <taxon>Gigaspora</taxon>
    </lineage>
</organism>
<sequence length="90" mass="9896">MKPRELYLKEVISSENETTNLVEDDSEKVSEIISNAQNQPIIIINDPIPVNSIIDGVPESKNSGDSSSEFGISLSHKSSTVWDSIKHPIC</sequence>